<evidence type="ECO:0000313" key="3">
    <source>
        <dbReference type="Proteomes" id="UP000295198"/>
    </source>
</evidence>
<feature type="signal peptide" evidence="1">
    <location>
        <begin position="1"/>
        <end position="18"/>
    </location>
</feature>
<keyword evidence="3" id="KW-1185">Reference proteome</keyword>
<dbReference type="RefSeq" id="WP_134717277.1">
    <property type="nucleotide sequence ID" value="NZ_SDKM01000014.1"/>
</dbReference>
<reference evidence="2 3" key="1">
    <citation type="submission" date="2019-01" db="EMBL/GenBank/DDBJ databases">
        <title>Nocardioides guangzhouensis sp. nov., an actinobacterium isolated from soil.</title>
        <authorList>
            <person name="Fu Y."/>
            <person name="Cai Y."/>
            <person name="Lin Z."/>
            <person name="Chen P."/>
        </authorList>
    </citation>
    <scope>NUCLEOTIDE SEQUENCE [LARGE SCALE GENOMIC DNA]</scope>
    <source>
        <strain evidence="2 3">130</strain>
    </source>
</reference>
<evidence type="ECO:0000256" key="1">
    <source>
        <dbReference type="SAM" id="SignalP"/>
    </source>
</evidence>
<proteinExistence type="predicted"/>
<dbReference type="AlphaFoldDB" id="A0A4Q4ZCV1"/>
<dbReference type="OrthoDB" id="9848879at2"/>
<evidence type="ECO:0008006" key="4">
    <source>
        <dbReference type="Google" id="ProtNLM"/>
    </source>
</evidence>
<dbReference type="InterPro" id="IPR046248">
    <property type="entry name" value="DUF6281"/>
</dbReference>
<dbReference type="Pfam" id="PF19797">
    <property type="entry name" value="DUF6281"/>
    <property type="match status" value="1"/>
</dbReference>
<sequence length="219" mass="22799">MLLVVAALLALAGCGSGAGPGSGSGDAASCAALIRYDGHDYLGTGELRRTPATTGRTLRAAVPGCDDTGEQGPAPHDEAVRVEELAGIDPDVAVLWNGAVFVRRGRMLPPSTRVWFRAPWCTSPGQVELTGAWLGVTGPRKPRFDGDLRPPYRLALRVTDGPAAYVGATVTVHATADTDPALTRKDAEQALWDDGQLVATVRCAAGRFEATALRTVPAG</sequence>
<gene>
    <name evidence="2" type="ORF">EKO23_11330</name>
</gene>
<keyword evidence="1" id="KW-0732">Signal</keyword>
<comment type="caution">
    <text evidence="2">The sequence shown here is derived from an EMBL/GenBank/DDBJ whole genome shotgun (WGS) entry which is preliminary data.</text>
</comment>
<name>A0A4Q4ZCV1_9ACTN</name>
<dbReference type="EMBL" id="SDKM01000014">
    <property type="protein sequence ID" value="RYP85890.1"/>
    <property type="molecule type" value="Genomic_DNA"/>
</dbReference>
<feature type="chain" id="PRO_5020914468" description="Lipoprotein" evidence="1">
    <location>
        <begin position="19"/>
        <end position="219"/>
    </location>
</feature>
<accession>A0A4Q4ZCV1</accession>
<protein>
    <recommendedName>
        <fullName evidence="4">Lipoprotein</fullName>
    </recommendedName>
</protein>
<organism evidence="2 3">
    <name type="scientific">Nocardioides guangzhouensis</name>
    <dbReference type="NCBI Taxonomy" id="2497878"/>
    <lineage>
        <taxon>Bacteria</taxon>
        <taxon>Bacillati</taxon>
        <taxon>Actinomycetota</taxon>
        <taxon>Actinomycetes</taxon>
        <taxon>Propionibacteriales</taxon>
        <taxon>Nocardioidaceae</taxon>
        <taxon>Nocardioides</taxon>
    </lineage>
</organism>
<dbReference type="Proteomes" id="UP000295198">
    <property type="component" value="Unassembled WGS sequence"/>
</dbReference>
<evidence type="ECO:0000313" key="2">
    <source>
        <dbReference type="EMBL" id="RYP85890.1"/>
    </source>
</evidence>